<dbReference type="InterPro" id="IPR028098">
    <property type="entry name" value="Glyco_trans_4-like_N"/>
</dbReference>
<keyword evidence="3" id="KW-0808">Transferase</keyword>
<evidence type="ECO:0000313" key="3">
    <source>
        <dbReference type="EMBL" id="QDU99236.1"/>
    </source>
</evidence>
<keyword evidence="3" id="KW-0328">Glycosyltransferase</keyword>
<dbReference type="Pfam" id="PF13439">
    <property type="entry name" value="Glyco_transf_4"/>
    <property type="match status" value="1"/>
</dbReference>
<dbReference type="EC" id="2.4.-.-" evidence="3"/>
<feature type="domain" description="Glycosyl transferase family 1" evidence="1">
    <location>
        <begin position="190"/>
        <end position="356"/>
    </location>
</feature>
<sequence length="402" mass="43676">MSRQSTVTSATETRPLRTMFLITSMPIGGAETLLVNLVRRLDRTRIQPEICCLKELGPLGEELAQEMPVHHGLLGGKYDCRVLGRLTNLLRDRRIDAVVTVGAGDKMFWGRLAAWRAGCPVVLSALHSTGWPDGVGRLNRWLTPITDGFIGVASEHGRHLVENEKFPAEKVHVIPNGVDVQRFRPAPEQRARLRAELGIPADAPLVGIVAALRPEKNHLLFLRAAALLQHDLPETHFLLVGDGPEREKLTAAVAGRPIESHVHFLGSRSDVPELLAALDLFLLTSHNEANPVSILEAMATGLPVVSTRVGSVAESVEPGVTGYLAEPGHADEIAARAYTLLSDPALAAALGSAGRRKVVDRWSLERMVVGYEELIEAIYHRKQPGLRPAATTPQPSEQTTSV</sequence>
<dbReference type="OrthoDB" id="9775208at2"/>
<dbReference type="Pfam" id="PF00534">
    <property type="entry name" value="Glycos_transf_1"/>
    <property type="match status" value="1"/>
</dbReference>
<dbReference type="InterPro" id="IPR001296">
    <property type="entry name" value="Glyco_trans_1"/>
</dbReference>
<dbReference type="SUPFAM" id="SSF53756">
    <property type="entry name" value="UDP-Glycosyltransferase/glycogen phosphorylase"/>
    <property type="match status" value="1"/>
</dbReference>
<dbReference type="PANTHER" id="PTHR12526:SF630">
    <property type="entry name" value="GLYCOSYLTRANSFERASE"/>
    <property type="match status" value="1"/>
</dbReference>
<dbReference type="AlphaFoldDB" id="A0A518E567"/>
<dbReference type="EMBL" id="CP036433">
    <property type="protein sequence ID" value="QDU99236.1"/>
    <property type="molecule type" value="Genomic_DNA"/>
</dbReference>
<name>A0A518E567_9BACT</name>
<dbReference type="GO" id="GO:0016757">
    <property type="term" value="F:glycosyltransferase activity"/>
    <property type="evidence" value="ECO:0007669"/>
    <property type="project" value="UniProtKB-KW"/>
</dbReference>
<dbReference type="Gene3D" id="3.40.50.2000">
    <property type="entry name" value="Glycogen Phosphorylase B"/>
    <property type="match status" value="2"/>
</dbReference>
<feature type="domain" description="Glycosyltransferase subfamily 4-like N-terminal" evidence="2">
    <location>
        <begin position="27"/>
        <end position="182"/>
    </location>
</feature>
<organism evidence="3 4">
    <name type="scientific">Lignipirellula cremea</name>
    <dbReference type="NCBI Taxonomy" id="2528010"/>
    <lineage>
        <taxon>Bacteria</taxon>
        <taxon>Pseudomonadati</taxon>
        <taxon>Planctomycetota</taxon>
        <taxon>Planctomycetia</taxon>
        <taxon>Pirellulales</taxon>
        <taxon>Pirellulaceae</taxon>
        <taxon>Lignipirellula</taxon>
    </lineage>
</organism>
<keyword evidence="4" id="KW-1185">Reference proteome</keyword>
<dbReference type="KEGG" id="lcre:Pla8534_71490"/>
<accession>A0A518E567</accession>
<evidence type="ECO:0000259" key="2">
    <source>
        <dbReference type="Pfam" id="PF13439"/>
    </source>
</evidence>
<gene>
    <name evidence="3" type="primary">epsF_3</name>
    <name evidence="3" type="ORF">Pla8534_71490</name>
</gene>
<protein>
    <submittedName>
        <fullName evidence="3">Glycosyltransferase EpsF</fullName>
        <ecNumber evidence="3">2.4.-.-</ecNumber>
    </submittedName>
</protein>
<evidence type="ECO:0000313" key="4">
    <source>
        <dbReference type="Proteomes" id="UP000317648"/>
    </source>
</evidence>
<dbReference type="RefSeq" id="WP_145059109.1">
    <property type="nucleotide sequence ID" value="NZ_CP036433.1"/>
</dbReference>
<evidence type="ECO:0000259" key="1">
    <source>
        <dbReference type="Pfam" id="PF00534"/>
    </source>
</evidence>
<dbReference type="PANTHER" id="PTHR12526">
    <property type="entry name" value="GLYCOSYLTRANSFERASE"/>
    <property type="match status" value="1"/>
</dbReference>
<reference evidence="3 4" key="1">
    <citation type="submission" date="2019-02" db="EMBL/GenBank/DDBJ databases">
        <title>Deep-cultivation of Planctomycetes and their phenomic and genomic characterization uncovers novel biology.</title>
        <authorList>
            <person name="Wiegand S."/>
            <person name="Jogler M."/>
            <person name="Boedeker C."/>
            <person name="Pinto D."/>
            <person name="Vollmers J."/>
            <person name="Rivas-Marin E."/>
            <person name="Kohn T."/>
            <person name="Peeters S.H."/>
            <person name="Heuer A."/>
            <person name="Rast P."/>
            <person name="Oberbeckmann S."/>
            <person name="Bunk B."/>
            <person name="Jeske O."/>
            <person name="Meyerdierks A."/>
            <person name="Storesund J.E."/>
            <person name="Kallscheuer N."/>
            <person name="Luecker S."/>
            <person name="Lage O.M."/>
            <person name="Pohl T."/>
            <person name="Merkel B.J."/>
            <person name="Hornburger P."/>
            <person name="Mueller R.-W."/>
            <person name="Bruemmer F."/>
            <person name="Labrenz M."/>
            <person name="Spormann A.M."/>
            <person name="Op den Camp H."/>
            <person name="Overmann J."/>
            <person name="Amann R."/>
            <person name="Jetten M.S.M."/>
            <person name="Mascher T."/>
            <person name="Medema M.H."/>
            <person name="Devos D.P."/>
            <person name="Kaster A.-K."/>
            <person name="Ovreas L."/>
            <person name="Rohde M."/>
            <person name="Galperin M.Y."/>
            <person name="Jogler C."/>
        </authorList>
    </citation>
    <scope>NUCLEOTIDE SEQUENCE [LARGE SCALE GENOMIC DNA]</scope>
    <source>
        <strain evidence="3 4">Pla85_3_4</strain>
    </source>
</reference>
<proteinExistence type="predicted"/>
<dbReference type="Proteomes" id="UP000317648">
    <property type="component" value="Chromosome"/>
</dbReference>